<geneLocation type="mitochondrion" evidence="2"/>
<feature type="region of interest" description="Disordered" evidence="1">
    <location>
        <begin position="30"/>
        <end position="50"/>
    </location>
</feature>
<evidence type="ECO:0000313" key="2">
    <source>
        <dbReference type="EMBL" id="KAJ8746863.1"/>
    </source>
</evidence>
<evidence type="ECO:0000313" key="3">
    <source>
        <dbReference type="Proteomes" id="UP001159364"/>
    </source>
</evidence>
<organism evidence="2 3">
    <name type="scientific">Erythroxylum novogranatense</name>
    <dbReference type="NCBI Taxonomy" id="1862640"/>
    <lineage>
        <taxon>Eukaryota</taxon>
        <taxon>Viridiplantae</taxon>
        <taxon>Streptophyta</taxon>
        <taxon>Embryophyta</taxon>
        <taxon>Tracheophyta</taxon>
        <taxon>Spermatophyta</taxon>
        <taxon>Magnoliopsida</taxon>
        <taxon>eudicotyledons</taxon>
        <taxon>Gunneridae</taxon>
        <taxon>Pentapetalae</taxon>
        <taxon>rosids</taxon>
        <taxon>fabids</taxon>
        <taxon>Malpighiales</taxon>
        <taxon>Erythroxylaceae</taxon>
        <taxon>Erythroxylum</taxon>
    </lineage>
</organism>
<evidence type="ECO:0000256" key="1">
    <source>
        <dbReference type="SAM" id="MobiDB-lite"/>
    </source>
</evidence>
<sequence length="187" mass="20106">MHCGRYGHERGLCPERILDAAVPKDSVTNQNREIGHNSSNPGVLKTTSTEPAVSGVGEWMIAARKPRRTPRPRGNIEQSIPPNSDNRFAALDNDFNEDSSNHGVFTSGANVEAMVQDRPTIPVANKGKRPLSKTRTSGKQKTGGRRGNLSAERTPASSPSNPAKRVFLAPAHTDALSIGLEVPLIPD</sequence>
<reference evidence="2 3" key="1">
    <citation type="submission" date="2021-09" db="EMBL/GenBank/DDBJ databases">
        <title>Genomic insights and catalytic innovation underlie evolution of tropane alkaloids biosynthesis.</title>
        <authorList>
            <person name="Wang Y.-J."/>
            <person name="Tian T."/>
            <person name="Huang J.-P."/>
            <person name="Huang S.-X."/>
        </authorList>
    </citation>
    <scope>NUCLEOTIDE SEQUENCE [LARGE SCALE GENOMIC DNA]</scope>
    <source>
        <strain evidence="2">KIB-2018</strain>
        <tissue evidence="2">Leaf</tissue>
    </source>
</reference>
<keyword evidence="3" id="KW-1185">Reference proteome</keyword>
<dbReference type="AlphaFoldDB" id="A0AAV8S3Y8"/>
<keyword evidence="2" id="KW-0496">Mitochondrion</keyword>
<dbReference type="Proteomes" id="UP001159364">
    <property type="component" value="Unassembled WGS sequence"/>
</dbReference>
<feature type="region of interest" description="Disordered" evidence="1">
    <location>
        <begin position="120"/>
        <end position="166"/>
    </location>
</feature>
<gene>
    <name evidence="2" type="ORF">K2173_012914</name>
</gene>
<proteinExistence type="predicted"/>
<feature type="compositionally biased region" description="Basic residues" evidence="1">
    <location>
        <begin position="126"/>
        <end position="144"/>
    </location>
</feature>
<dbReference type="EMBL" id="JAIWQS010000265">
    <property type="protein sequence ID" value="KAJ8746863.1"/>
    <property type="molecule type" value="Genomic_DNA"/>
</dbReference>
<comment type="caution">
    <text evidence="2">The sequence shown here is derived from an EMBL/GenBank/DDBJ whole genome shotgun (WGS) entry which is preliminary data.</text>
</comment>
<protein>
    <submittedName>
        <fullName evidence="2">Uncharacterized protein</fullName>
    </submittedName>
</protein>
<accession>A0AAV8S3Y8</accession>
<name>A0AAV8S3Y8_9ROSI</name>